<evidence type="ECO:0000256" key="1">
    <source>
        <dbReference type="ARBA" id="ARBA00023118"/>
    </source>
</evidence>
<keyword evidence="5" id="KW-1185">Reference proteome</keyword>
<sequence length="439" mass="50156">MNHKETFEAFFDDIHMKDVTEYEDDLGGVIKKLNQHYYDSNDAESNRVIVGSVGRGTAVDGCSDLDVVFKLPGEEYSRYDNREGNGQSALLQDVKKILKSKYPNTDIKGDGQAVVISFTNKPYTIDLVPAFEQSDGSFKYPDTNDGGSWRTTKPTPEQDACKIANAETSENFTRACNALRIWKEHIGLCFGGLLIDTLVNNYRDDIELGNVAFEDYYNVLQEIFSKLKSENPEQSYWLALGSKQHVENKGRGAFVRKAKKAYDKLNNAKNELEKEEALIALLGNRFEECIVGSESQAQENRWAEQYGSTDTEEFIESKFPVEIRYSVKIDCGVTQKGWRPRKLLEMLAEGVFLHKDKTLDFEIVECTVPKPYDVYWKVRNVGEIAHRKNQIRGQIEKGPNKTKHRERTHFSGPHFVECYIVKNRKCVARDRIDVPIKAE</sequence>
<dbReference type="AlphaFoldDB" id="A0A6F8SIQ7"/>
<dbReference type="GO" id="GO:0016779">
    <property type="term" value="F:nucleotidyltransferase activity"/>
    <property type="evidence" value="ECO:0007669"/>
    <property type="project" value="InterPro"/>
</dbReference>
<dbReference type="GO" id="GO:0051607">
    <property type="term" value="P:defense response to virus"/>
    <property type="evidence" value="ECO:0007669"/>
    <property type="project" value="UniProtKB-KW"/>
</dbReference>
<dbReference type="InterPro" id="IPR040511">
    <property type="entry name" value="AGS_C"/>
</dbReference>
<dbReference type="CDD" id="cd05400">
    <property type="entry name" value="NT_2-5OAS_ClassI-CCAase"/>
    <property type="match status" value="1"/>
</dbReference>
<protein>
    <submittedName>
        <fullName evidence="4">DNA polymerase III subunit delta</fullName>
    </submittedName>
</protein>
<dbReference type="EMBL" id="AP022829">
    <property type="protein sequence ID" value="BCA87975.1"/>
    <property type="molecule type" value="Genomic_DNA"/>
</dbReference>
<name>A0A6F8SIQ7_9ACTN</name>
<dbReference type="SUPFAM" id="SSF81301">
    <property type="entry name" value="Nucleotidyltransferase"/>
    <property type="match status" value="1"/>
</dbReference>
<reference evidence="5" key="1">
    <citation type="journal article" date="2020" name="Microbiol. Resour. Announc.">
        <title>Complete Genome Sequence of Adlercreutzia sp. Strain 8CFCBH1, a Potent Producer of Equol, Isolated from Healthy Japanese Feces.</title>
        <authorList>
            <person name="Ogata Y."/>
            <person name="Sakamoto M."/>
            <person name="Ohkuma M."/>
            <person name="Hattori M."/>
            <person name="Suda W."/>
        </authorList>
    </citation>
    <scope>NUCLEOTIDE SEQUENCE [LARGE SCALE GENOMIC DNA]</scope>
    <source>
        <strain evidence="5">8CFCBH1</strain>
    </source>
</reference>
<feature type="coiled-coil region" evidence="2">
    <location>
        <begin position="255"/>
        <end position="285"/>
    </location>
</feature>
<dbReference type="InterPro" id="IPR043519">
    <property type="entry name" value="NT_sf"/>
</dbReference>
<dbReference type="Pfam" id="PF18134">
    <property type="entry name" value="AGS_C"/>
    <property type="match status" value="1"/>
</dbReference>
<gene>
    <name evidence="4" type="ORF">ADCFC_04740</name>
</gene>
<keyword evidence="2" id="KW-0175">Coiled coil</keyword>
<dbReference type="KEGG" id="ahat:ADCFC_05940"/>
<organism evidence="4 5">
    <name type="scientific">Adlercreutzia hattorii</name>
    <dbReference type="NCBI Taxonomy" id="2707299"/>
    <lineage>
        <taxon>Bacteria</taxon>
        <taxon>Bacillati</taxon>
        <taxon>Actinomycetota</taxon>
        <taxon>Coriobacteriia</taxon>
        <taxon>Eggerthellales</taxon>
        <taxon>Eggerthellaceae</taxon>
        <taxon>Adlercreutzia</taxon>
    </lineage>
</organism>
<evidence type="ECO:0000313" key="4">
    <source>
        <dbReference type="EMBL" id="BCA87975.1"/>
    </source>
</evidence>
<dbReference type="Proteomes" id="UP000501727">
    <property type="component" value="Chromosome"/>
</dbReference>
<proteinExistence type="predicted"/>
<dbReference type="Gene3D" id="3.30.460.10">
    <property type="entry name" value="Beta Polymerase, domain 2"/>
    <property type="match status" value="1"/>
</dbReference>
<reference evidence="5" key="2">
    <citation type="submission" date="2020-03" db="EMBL/GenBank/DDBJ databases">
        <title>Complete Genome Sequence of Adlercreutzia sp. strain 8CFCBH1 Producing Equol, Isolated from Healthy Japanese Feces.</title>
        <authorList>
            <person name="Ogata Y."/>
            <person name="Sakamoto M."/>
            <person name="Ohkuma M."/>
            <person name="Hattori M."/>
            <person name="Suda W."/>
        </authorList>
    </citation>
    <scope>NUCLEOTIDE SEQUENCE [LARGE SCALE GENOMIC DNA]</scope>
    <source>
        <strain evidence="5">8CFCBH1</strain>
    </source>
</reference>
<accession>A0A6F8SIQ7</accession>
<evidence type="ECO:0000256" key="2">
    <source>
        <dbReference type="SAM" id="Coils"/>
    </source>
</evidence>
<evidence type="ECO:0000259" key="3">
    <source>
        <dbReference type="Pfam" id="PF18134"/>
    </source>
</evidence>
<dbReference type="RefSeq" id="WP_173111957.1">
    <property type="nucleotide sequence ID" value="NZ_AP022829.1"/>
</dbReference>
<keyword evidence="1" id="KW-0051">Antiviral defense</keyword>
<evidence type="ECO:0000313" key="5">
    <source>
        <dbReference type="Proteomes" id="UP000501727"/>
    </source>
</evidence>
<dbReference type="Pfam" id="PF18144">
    <property type="entry name" value="SMODS"/>
    <property type="match status" value="1"/>
</dbReference>
<dbReference type="InterPro" id="IPR006116">
    <property type="entry name" value="NT_2-5OAS_ClassI-CCAase"/>
</dbReference>
<feature type="domain" description="Adenylyl/Guanylyl and SMODS C-terminal sensor" evidence="3">
    <location>
        <begin position="310"/>
        <end position="437"/>
    </location>
</feature>